<name>A0A455T9G5_9CHLR</name>
<organism evidence="3">
    <name type="scientific">Thermogemmatispora argillosa</name>
    <dbReference type="NCBI Taxonomy" id="2045280"/>
    <lineage>
        <taxon>Bacteria</taxon>
        <taxon>Bacillati</taxon>
        <taxon>Chloroflexota</taxon>
        <taxon>Ktedonobacteria</taxon>
        <taxon>Thermogemmatisporales</taxon>
        <taxon>Thermogemmatisporaceae</taxon>
        <taxon>Thermogemmatispora</taxon>
    </lineage>
</organism>
<feature type="signal peptide" evidence="2">
    <location>
        <begin position="1"/>
        <end position="23"/>
    </location>
</feature>
<accession>A0A455T9G5</accession>
<evidence type="ECO:0008006" key="4">
    <source>
        <dbReference type="Google" id="ProtNLM"/>
    </source>
</evidence>
<protein>
    <recommendedName>
        <fullName evidence="4">Mannosyl-glycoprotein endo-beta-N-acetylglucosamidase-like domain-containing protein</fullName>
    </recommendedName>
</protein>
<evidence type="ECO:0000256" key="1">
    <source>
        <dbReference type="SAM" id="MobiDB-lite"/>
    </source>
</evidence>
<gene>
    <name evidence="3" type="ORF">KTA_42890</name>
</gene>
<feature type="chain" id="PRO_5019757794" description="Mannosyl-glycoprotein endo-beta-N-acetylglucosamidase-like domain-containing protein" evidence="2">
    <location>
        <begin position="24"/>
        <end position="400"/>
    </location>
</feature>
<evidence type="ECO:0000313" key="3">
    <source>
        <dbReference type="EMBL" id="BBH96090.1"/>
    </source>
</evidence>
<sequence length="400" mass="43542">MQRISKILAVSLLLLLFTFASFAAGNTTLRAAPQPASAYVLAGPPTVSPALIDLVLTSYHSPAAGKGQALYDDGVEYGIDPVYALAFFFHESTFGTAGIARVTLSLGNLRCIPDAACIDGFAAFPSWEAGFVAWYRLIRTVYIDSWGLRTVEDIIPRYAPASDHNDVAGYIRAVETAVDTWRSEQLRLFGPVSGTGSTASGTPQQPTPVPTPTTIVPSASGSALATPYPADGYRLQGTPTVTVDFIASLLRQYQSPLVGDAQLIYESGERTGLDPVYALAFFLHDSTFGTVGLARVTHSPGLLRAPVTAACRCRSLSGYRRYESWEDGIRDWFRYVHDYYVGQRGLVTVGQLVPAYAQSRDPLVVKTFIQMVERQVTLWRQQSKQQAEQEQPAQTVTPQS</sequence>
<dbReference type="EMBL" id="AP019377">
    <property type="protein sequence ID" value="BBH96090.1"/>
    <property type="molecule type" value="Genomic_DNA"/>
</dbReference>
<evidence type="ECO:0000256" key="2">
    <source>
        <dbReference type="SAM" id="SignalP"/>
    </source>
</evidence>
<keyword evidence="2" id="KW-0732">Signal</keyword>
<reference evidence="3" key="1">
    <citation type="submission" date="2018-12" db="EMBL/GenBank/DDBJ databases">
        <title>Novel natural products biosynthetic potential of the class Ktedonobacteria.</title>
        <authorList>
            <person name="Zheng Y."/>
            <person name="Saitou A."/>
            <person name="Wang C.M."/>
            <person name="Toyoda A."/>
            <person name="Minakuchi Y."/>
            <person name="Sekiguchi Y."/>
            <person name="Ueda K."/>
            <person name="Takano H."/>
            <person name="Sakai Y."/>
            <person name="Yokota A."/>
            <person name="Yabe S."/>
        </authorList>
    </citation>
    <scope>NUCLEOTIDE SEQUENCE</scope>
    <source>
        <strain evidence="3">A3-2</strain>
    </source>
</reference>
<dbReference type="AlphaFoldDB" id="A0A455T9G5"/>
<proteinExistence type="predicted"/>
<feature type="region of interest" description="Disordered" evidence="1">
    <location>
        <begin position="192"/>
        <end position="212"/>
    </location>
</feature>